<dbReference type="Gene3D" id="1.10.10.10">
    <property type="entry name" value="Winged helix-like DNA-binding domain superfamily/Winged helix DNA-binding domain"/>
    <property type="match status" value="1"/>
</dbReference>
<feature type="domain" description="HTH lysR-type" evidence="5">
    <location>
        <begin position="1"/>
        <end position="58"/>
    </location>
</feature>
<dbReference type="PANTHER" id="PTHR30346:SF29">
    <property type="entry name" value="LYSR SUBSTRATE-BINDING"/>
    <property type="match status" value="1"/>
</dbReference>
<keyword evidence="4" id="KW-0804">Transcription</keyword>
<evidence type="ECO:0000256" key="3">
    <source>
        <dbReference type="ARBA" id="ARBA00023125"/>
    </source>
</evidence>
<dbReference type="Pfam" id="PF00126">
    <property type="entry name" value="HTH_1"/>
    <property type="match status" value="1"/>
</dbReference>
<dbReference type="InterPro" id="IPR036390">
    <property type="entry name" value="WH_DNA-bd_sf"/>
</dbReference>
<dbReference type="Pfam" id="PF03466">
    <property type="entry name" value="LysR_substrate"/>
    <property type="match status" value="1"/>
</dbReference>
<keyword evidence="2" id="KW-0805">Transcription regulation</keyword>
<dbReference type="EMBL" id="JADBGI010000001">
    <property type="protein sequence ID" value="MBE2997420.1"/>
    <property type="molecule type" value="Genomic_DNA"/>
</dbReference>
<evidence type="ECO:0000256" key="4">
    <source>
        <dbReference type="ARBA" id="ARBA00023163"/>
    </source>
</evidence>
<dbReference type="Proteomes" id="UP000806528">
    <property type="component" value="Unassembled WGS sequence"/>
</dbReference>
<dbReference type="SUPFAM" id="SSF53850">
    <property type="entry name" value="Periplasmic binding protein-like II"/>
    <property type="match status" value="1"/>
</dbReference>
<evidence type="ECO:0000256" key="2">
    <source>
        <dbReference type="ARBA" id="ARBA00023015"/>
    </source>
</evidence>
<evidence type="ECO:0000256" key="1">
    <source>
        <dbReference type="ARBA" id="ARBA00009437"/>
    </source>
</evidence>
<evidence type="ECO:0000313" key="7">
    <source>
        <dbReference type="Proteomes" id="UP000806528"/>
    </source>
</evidence>
<gene>
    <name evidence="6" type="ORF">IDM40_01690</name>
</gene>
<keyword evidence="3" id="KW-0238">DNA-binding</keyword>
<keyword evidence="7" id="KW-1185">Reference proteome</keyword>
<dbReference type="PROSITE" id="PS50931">
    <property type="entry name" value="HTH_LYSR"/>
    <property type="match status" value="1"/>
</dbReference>
<dbReference type="RefSeq" id="WP_193120058.1">
    <property type="nucleotide sequence ID" value="NZ_JADBGI010000001.1"/>
</dbReference>
<protein>
    <submittedName>
        <fullName evidence="6">LysR family transcriptional regulator</fullName>
    </submittedName>
</protein>
<comment type="caution">
    <text evidence="6">The sequence shown here is derived from an EMBL/GenBank/DDBJ whole genome shotgun (WGS) entry which is preliminary data.</text>
</comment>
<dbReference type="InterPro" id="IPR036388">
    <property type="entry name" value="WH-like_DNA-bd_sf"/>
</dbReference>
<dbReference type="SUPFAM" id="SSF46785">
    <property type="entry name" value="Winged helix' DNA-binding domain"/>
    <property type="match status" value="1"/>
</dbReference>
<evidence type="ECO:0000259" key="5">
    <source>
        <dbReference type="PROSITE" id="PS50931"/>
    </source>
</evidence>
<dbReference type="Gene3D" id="3.40.190.290">
    <property type="match status" value="1"/>
</dbReference>
<dbReference type="PRINTS" id="PR00039">
    <property type="entry name" value="HTHLYSR"/>
</dbReference>
<sequence length="293" mass="30978">MDVRQLEYFLAVVDHGGVGRAAAALHLSQPSLSQSLRTLERDLRSDLFHRIGRRVVLTEAGRALVAPAREAVRGLDLARSAVESVQGLHTGRVDLATLGTQAIEPLTGLIAGFTERHPGVSVSLRGALTDRDAVQMVRTGACELGVVATDGPAAETEVRVHPLTRQAFVLLAPADGPFPPGEAVPVADLAGHRLIVGHRGSGMRRFVDRLLDQGLDARIAVETEHRVSLLPLVLDGAGYAVVTDAWRGLAERSGALALDLDPTDHLHVSLISRKGPLTAAARAFVEHATGAPA</sequence>
<name>A0ABR9P0T3_9ACTN</name>
<dbReference type="InterPro" id="IPR005119">
    <property type="entry name" value="LysR_subst-bd"/>
</dbReference>
<dbReference type="PANTHER" id="PTHR30346">
    <property type="entry name" value="TRANSCRIPTIONAL DUAL REGULATOR HCAR-RELATED"/>
    <property type="match status" value="1"/>
</dbReference>
<reference evidence="6 7" key="1">
    <citation type="submission" date="2020-09" db="EMBL/GenBank/DDBJ databases">
        <title>Diversity and distribution of actinomycetes associated with coral in the coast of Hainan.</title>
        <authorList>
            <person name="Li F."/>
        </authorList>
    </citation>
    <scope>NUCLEOTIDE SEQUENCE [LARGE SCALE GENOMIC DNA]</scope>
    <source>
        <strain evidence="6 7">HNM0947</strain>
    </source>
</reference>
<dbReference type="CDD" id="cd05466">
    <property type="entry name" value="PBP2_LTTR_substrate"/>
    <property type="match status" value="1"/>
</dbReference>
<comment type="similarity">
    <text evidence="1">Belongs to the LysR transcriptional regulatory family.</text>
</comment>
<evidence type="ECO:0000313" key="6">
    <source>
        <dbReference type="EMBL" id="MBE2997420.1"/>
    </source>
</evidence>
<proteinExistence type="inferred from homology"/>
<organism evidence="6 7">
    <name type="scientific">Nocardiopsis coralli</name>
    <dbReference type="NCBI Taxonomy" id="2772213"/>
    <lineage>
        <taxon>Bacteria</taxon>
        <taxon>Bacillati</taxon>
        <taxon>Actinomycetota</taxon>
        <taxon>Actinomycetes</taxon>
        <taxon>Streptosporangiales</taxon>
        <taxon>Nocardiopsidaceae</taxon>
        <taxon>Nocardiopsis</taxon>
    </lineage>
</organism>
<dbReference type="InterPro" id="IPR000847">
    <property type="entry name" value="LysR_HTH_N"/>
</dbReference>
<accession>A0ABR9P0T3</accession>